<dbReference type="InterPro" id="IPR011990">
    <property type="entry name" value="TPR-like_helical_dom_sf"/>
</dbReference>
<dbReference type="GO" id="GO:0016787">
    <property type="term" value="F:hydrolase activity"/>
    <property type="evidence" value="ECO:0007669"/>
    <property type="project" value="UniProtKB-KW"/>
</dbReference>
<dbReference type="PANTHER" id="PTHR40841">
    <property type="entry name" value="SIDEROPHORE TRIACETYLFUSARININE C ESTERASE"/>
    <property type="match status" value="1"/>
</dbReference>
<organism evidence="3 4">
    <name type="scientific">Rheinheimera tilapiae</name>
    <dbReference type="NCBI Taxonomy" id="875043"/>
    <lineage>
        <taxon>Bacteria</taxon>
        <taxon>Pseudomonadati</taxon>
        <taxon>Pseudomonadota</taxon>
        <taxon>Gammaproteobacteria</taxon>
        <taxon>Chromatiales</taxon>
        <taxon>Chromatiaceae</taxon>
        <taxon>Rheinheimera</taxon>
    </lineage>
</organism>
<evidence type="ECO:0000256" key="2">
    <source>
        <dbReference type="ARBA" id="ARBA00022801"/>
    </source>
</evidence>
<evidence type="ECO:0000313" key="4">
    <source>
        <dbReference type="Proteomes" id="UP001589813"/>
    </source>
</evidence>
<evidence type="ECO:0000313" key="3">
    <source>
        <dbReference type="EMBL" id="MFC0050064.1"/>
    </source>
</evidence>
<dbReference type="Gene3D" id="1.25.40.10">
    <property type="entry name" value="Tetratricopeptide repeat domain"/>
    <property type="match status" value="1"/>
</dbReference>
<name>A0ABV6BI53_9GAMM</name>
<accession>A0ABV6BI53</accession>
<dbReference type="PANTHER" id="PTHR40841:SF2">
    <property type="entry name" value="SIDEROPHORE-DEGRADING ESTERASE (EUROFUNG)"/>
    <property type="match status" value="1"/>
</dbReference>
<dbReference type="Proteomes" id="UP001589813">
    <property type="component" value="Unassembled WGS sequence"/>
</dbReference>
<reference evidence="3 4" key="1">
    <citation type="submission" date="2024-09" db="EMBL/GenBank/DDBJ databases">
        <authorList>
            <person name="Sun Q."/>
            <person name="Mori K."/>
        </authorList>
    </citation>
    <scope>NUCLEOTIDE SEQUENCE [LARGE SCALE GENOMIC DNA]</scope>
    <source>
        <strain evidence="3 4">KCTC 23315</strain>
    </source>
</reference>
<dbReference type="Gene3D" id="3.40.50.1820">
    <property type="entry name" value="alpha/beta hydrolase"/>
    <property type="match status" value="1"/>
</dbReference>
<dbReference type="InterPro" id="IPR052558">
    <property type="entry name" value="Siderophore_Hydrolase_D"/>
</dbReference>
<dbReference type="RefSeq" id="WP_377247137.1">
    <property type="nucleotide sequence ID" value="NZ_JBHLXP010000005.1"/>
</dbReference>
<sequence length="423" mass="47612">MRNKRDQVINGARLLRWCLVFCFGLSGILTLQPAVAASLADSQHSHFSMVLQQQRRYQVSLPERYKSSARRYSVLYLIDADFQFEHVAATVRQLARAGRIAPLIVVGVATNGSSDYQHKTSWATADLPGSGGAAAMLQYLRTELHPVINAQYRTSGKQALLGYSLGGLLSLQALLQDEGTYSAFYALSPSVWLDNQSIITRFHRAALAKLPASRLFISLANEAGMGVQELRAELKLQAPATLVWQFQHFPAESHYSMALPALTAALHWDFAGHFVDVAPLLKYSTYGEVLDYFAARRQHWAGYQYDWLQAYTIAKYLWLSNQWPQAEQLLQKTEQKLPGSSGELRVQLAKVLLKKQQAKLALQLLQQVPQQGYHDWHKQMADAYAALQQPGLALQYQQQAEALAISQQLEAWEYQELEPGTYR</sequence>
<dbReference type="Pfam" id="PF00756">
    <property type="entry name" value="Esterase"/>
    <property type="match status" value="1"/>
</dbReference>
<proteinExistence type="inferred from homology"/>
<protein>
    <submittedName>
        <fullName evidence="3">Alpha/beta hydrolase</fullName>
    </submittedName>
</protein>
<dbReference type="EMBL" id="JBHLXP010000005">
    <property type="protein sequence ID" value="MFC0050064.1"/>
    <property type="molecule type" value="Genomic_DNA"/>
</dbReference>
<keyword evidence="2 3" id="KW-0378">Hydrolase</keyword>
<keyword evidence="4" id="KW-1185">Reference proteome</keyword>
<gene>
    <name evidence="3" type="ORF">ACFFJP_17310</name>
</gene>
<evidence type="ECO:0000256" key="1">
    <source>
        <dbReference type="ARBA" id="ARBA00005622"/>
    </source>
</evidence>
<comment type="similarity">
    <text evidence="1">Belongs to the esterase D family.</text>
</comment>
<dbReference type="SUPFAM" id="SSF53474">
    <property type="entry name" value="alpha/beta-Hydrolases"/>
    <property type="match status" value="1"/>
</dbReference>
<dbReference type="InterPro" id="IPR000801">
    <property type="entry name" value="Esterase-like"/>
</dbReference>
<comment type="caution">
    <text evidence="3">The sequence shown here is derived from an EMBL/GenBank/DDBJ whole genome shotgun (WGS) entry which is preliminary data.</text>
</comment>
<dbReference type="InterPro" id="IPR029058">
    <property type="entry name" value="AB_hydrolase_fold"/>
</dbReference>